<dbReference type="Proteomes" id="UP001219355">
    <property type="component" value="Chromosome 1"/>
</dbReference>
<feature type="region of interest" description="Disordered" evidence="1">
    <location>
        <begin position="1002"/>
        <end position="1053"/>
    </location>
</feature>
<name>A0AAF0IEL0_9EURO</name>
<dbReference type="GO" id="GO:0043531">
    <property type="term" value="F:ADP binding"/>
    <property type="evidence" value="ECO:0007669"/>
    <property type="project" value="InterPro"/>
</dbReference>
<feature type="compositionally biased region" description="Basic and acidic residues" evidence="1">
    <location>
        <begin position="1241"/>
        <end position="1256"/>
    </location>
</feature>
<organism evidence="2 3">
    <name type="scientific">Emydomyces testavorans</name>
    <dbReference type="NCBI Taxonomy" id="2070801"/>
    <lineage>
        <taxon>Eukaryota</taxon>
        <taxon>Fungi</taxon>
        <taxon>Dikarya</taxon>
        <taxon>Ascomycota</taxon>
        <taxon>Pezizomycotina</taxon>
        <taxon>Eurotiomycetes</taxon>
        <taxon>Eurotiomycetidae</taxon>
        <taxon>Onygenales</taxon>
        <taxon>Nannizziopsiaceae</taxon>
        <taxon>Emydomyces</taxon>
    </lineage>
</organism>
<feature type="compositionally biased region" description="Low complexity" evidence="1">
    <location>
        <begin position="1264"/>
        <end position="1275"/>
    </location>
</feature>
<dbReference type="EMBL" id="CP120627">
    <property type="protein sequence ID" value="WEW55150.1"/>
    <property type="molecule type" value="Genomic_DNA"/>
</dbReference>
<dbReference type="Gene3D" id="3.40.50.300">
    <property type="entry name" value="P-loop containing nucleotide triphosphate hydrolases"/>
    <property type="match status" value="1"/>
</dbReference>
<dbReference type="Gene3D" id="3.40.50.1820">
    <property type="entry name" value="alpha/beta hydrolase"/>
    <property type="match status" value="1"/>
</dbReference>
<dbReference type="PANTHER" id="PTHR48187">
    <property type="entry name" value="LD21810P"/>
    <property type="match status" value="1"/>
</dbReference>
<protein>
    <recommendedName>
        <fullName evidence="4">NB-ARC domain-containing protein</fullName>
    </recommendedName>
</protein>
<evidence type="ECO:0000313" key="3">
    <source>
        <dbReference type="Proteomes" id="UP001219355"/>
    </source>
</evidence>
<keyword evidence="3" id="KW-1185">Reference proteome</keyword>
<dbReference type="PANTHER" id="PTHR48187:SF2">
    <property type="entry name" value="LD21810P"/>
    <property type="match status" value="1"/>
</dbReference>
<dbReference type="InterPro" id="IPR027417">
    <property type="entry name" value="P-loop_NTPase"/>
</dbReference>
<feature type="region of interest" description="Disordered" evidence="1">
    <location>
        <begin position="1231"/>
        <end position="1319"/>
    </location>
</feature>
<feature type="region of interest" description="Disordered" evidence="1">
    <location>
        <begin position="928"/>
        <end position="951"/>
    </location>
</feature>
<evidence type="ECO:0000256" key="1">
    <source>
        <dbReference type="SAM" id="MobiDB-lite"/>
    </source>
</evidence>
<feature type="region of interest" description="Disordered" evidence="1">
    <location>
        <begin position="710"/>
        <end position="731"/>
    </location>
</feature>
<feature type="compositionally biased region" description="Polar residues" evidence="1">
    <location>
        <begin position="1074"/>
        <end position="1088"/>
    </location>
</feature>
<gene>
    <name evidence="2" type="ORF">PRK78_000578</name>
</gene>
<proteinExistence type="predicted"/>
<feature type="compositionally biased region" description="Low complexity" evidence="1">
    <location>
        <begin position="1145"/>
        <end position="1165"/>
    </location>
</feature>
<feature type="region of interest" description="Disordered" evidence="1">
    <location>
        <begin position="1395"/>
        <end position="1427"/>
    </location>
</feature>
<dbReference type="SUPFAM" id="SSF52540">
    <property type="entry name" value="P-loop containing nucleoside triphosphate hydrolases"/>
    <property type="match status" value="1"/>
</dbReference>
<evidence type="ECO:0008006" key="4">
    <source>
        <dbReference type="Google" id="ProtNLM"/>
    </source>
</evidence>
<evidence type="ECO:0000313" key="2">
    <source>
        <dbReference type="EMBL" id="WEW55150.1"/>
    </source>
</evidence>
<accession>A0AAF0IEL0</accession>
<feature type="region of interest" description="Disordered" evidence="1">
    <location>
        <begin position="1068"/>
        <end position="1182"/>
    </location>
</feature>
<dbReference type="InterPro" id="IPR029058">
    <property type="entry name" value="AB_hydrolase_fold"/>
</dbReference>
<sequence>MASTHRERPRVREFGLSEVYTSQNPSVDVVFVHGLNGSAYETWTTKKPEVFWPADLLPRTLRNQQLRILTYGYNANVSAFMDGASKDKIHNHAEHLAAHLFANRNLNGAVERPIIFICHSLGGLVVKKCLSFCSRVRHEHIQHLRSIYVSTYAILFLGTPHNGSDIAKFGSLLQSICGAVLPKKLFDTSPQLINSLKTDNEHLQIINRDFVQIMDRFRIYFFHESKPMDLKSTRAFIVDESSAAPLMDGVERMGIEADHSGMCRFEDEGSPGYEAVAEAILRYSTDAPNAVFSRWAQEFKERKLERQEEARRLYGLNDPLGESLVSLQTDKLDSLANSITTLLPNPASEIGEIPRSQDPDKDRFIRVVPPGFHPNSAFFGMEKELNELHNRLYKAKKRAVGTVSVLLYAGPGAGKSHLARQYMYTYQSSYPGGIFWIDCRTRESRYNGIWQIAQIADESTGEKDSQDPNWRSTRVYVESVRRWLESREDWLLIFDAVSFAHSSEIDEFKNILPFTKNTAILYTSIDRTLSKKQRLLEPYGLEVRRLAVEDACKLLFKDLGIKHPTPVQEQRAIDVVKYYQCLPLAIHAIGHRLKASGKALENYRYNSHLTDEKLAEPYRGIMRDLDQYQHYEALNLIKILSFFGHHVPVGMLVLGRKALIEYSVEIRGTDRGGSNQRHLDNTFMILMKYGLIERTLYLYSLNDIGDSSTMGHSQMSSDADESHTSDNDNFSTASRNTIDTVKVHTVVQGFYRDELKDQGENHYFWWLAVATALFCLSYNNAKAQMIATRGSGLARDYREYLTHARRLMSHFPTKLTKVAISLQNLHEALSKLAADMQSEIENSSPGSSQESFRHLKSIFDRTSSVSSVPDTPDSQRSVSTWGDGLAHIESESPVNIYFPHQLVPSATDPSFHIPIITEEPEIPKGIEEGSQTTGMSRVPSQNAETPKLTTYDGDEAGWQVVEKKPKRSFLSVLGQLRRVKGKRNLGNFRPKPTVSVTEVHAEVKGSPNPKPSIRSIGARSDAESALAAVHRASPPPTRGGAIRSVNRAGNQKENRPSYAYIVANKPESPFSRRSAPSLSCQQLSSTPCSPEIPQVDAEAHPESIPARPNLDQPLDTLSQSTHSDPGMPASFKQSPNLTVHHHHSLSSGAHSRNSSRSSDPSGSHPHVGRYPYGPQRVVGPNTQPLSYQADVAITYRPQRTTLSNLSGTAAPNSYMASSIPIHQTSLQMPPMPAGYSSQPMSRDHSAQSEHSLRTEPARFPPNFSPNSNVSPFTFSDRSQTPTLDTRRAQRIVFGPGDSGIESVSNSPVSFEAPSMSRGPSGPGIMIHSGDGMSRSLVEFGRAPASQQIQFGETHPVNVEAARRRARMPPPYPSHNLIPTGSDDTQLALLLNEHPQGSGVNRSQAWQRHRSGSSPARHDLSGFGLQFQ</sequence>
<feature type="compositionally biased region" description="Polar residues" evidence="1">
    <location>
        <begin position="929"/>
        <end position="948"/>
    </location>
</feature>
<dbReference type="SUPFAM" id="SSF53474">
    <property type="entry name" value="alpha/beta-Hydrolases"/>
    <property type="match status" value="1"/>
</dbReference>
<reference evidence="2" key="1">
    <citation type="submission" date="2023-03" db="EMBL/GenBank/DDBJ databases">
        <title>Emydomyces testavorans Genome Sequence.</title>
        <authorList>
            <person name="Hoyer L."/>
        </authorList>
    </citation>
    <scope>NUCLEOTIDE SEQUENCE</scope>
    <source>
        <strain evidence="2">16-2883</strain>
    </source>
</reference>